<feature type="domain" description="SusD-like N-terminal" evidence="7">
    <location>
        <begin position="110"/>
        <end position="229"/>
    </location>
</feature>
<evidence type="ECO:0000259" key="6">
    <source>
        <dbReference type="Pfam" id="PF07980"/>
    </source>
</evidence>
<evidence type="ECO:0000256" key="4">
    <source>
        <dbReference type="ARBA" id="ARBA00023136"/>
    </source>
</evidence>
<dbReference type="SUPFAM" id="SSF48452">
    <property type="entry name" value="TPR-like"/>
    <property type="match status" value="1"/>
</dbReference>
<keyword evidence="3" id="KW-0732">Signal</keyword>
<dbReference type="GO" id="GO:0009279">
    <property type="term" value="C:cell outer membrane"/>
    <property type="evidence" value="ECO:0007669"/>
    <property type="project" value="UniProtKB-SubCell"/>
</dbReference>
<evidence type="ECO:0000256" key="1">
    <source>
        <dbReference type="ARBA" id="ARBA00004442"/>
    </source>
</evidence>
<dbReference type="InterPro" id="IPR012944">
    <property type="entry name" value="SusD_RagB_dom"/>
</dbReference>
<reference evidence="9" key="1">
    <citation type="submission" date="2019-08" db="EMBL/GenBank/DDBJ databases">
        <title>Seonamhaeicola sediminis sp. nov., isolated from marine sediment.</title>
        <authorList>
            <person name="Cao W.R."/>
        </authorList>
    </citation>
    <scope>NUCLEOTIDE SEQUENCE [LARGE SCALE GENOMIC DNA]</scope>
    <source>
        <strain evidence="9">Gy8</strain>
    </source>
</reference>
<gene>
    <name evidence="8" type="ORF">FUA26_03615</name>
</gene>
<proteinExistence type="inferred from homology"/>
<feature type="domain" description="RagB/SusD" evidence="6">
    <location>
        <begin position="351"/>
        <end position="511"/>
    </location>
</feature>
<accession>A0A5C7B4S3</accession>
<comment type="similarity">
    <text evidence="2">Belongs to the SusD family.</text>
</comment>
<evidence type="ECO:0000313" key="9">
    <source>
        <dbReference type="Proteomes" id="UP000321790"/>
    </source>
</evidence>
<dbReference type="CDD" id="cd08977">
    <property type="entry name" value="SusD"/>
    <property type="match status" value="1"/>
</dbReference>
<evidence type="ECO:0000256" key="3">
    <source>
        <dbReference type="ARBA" id="ARBA00022729"/>
    </source>
</evidence>
<keyword evidence="9" id="KW-1185">Reference proteome</keyword>
<protein>
    <submittedName>
        <fullName evidence="8">RagB/SusD family nutrient uptake outer membrane protein</fullName>
    </submittedName>
</protein>
<dbReference type="Proteomes" id="UP000321790">
    <property type="component" value="Unassembled WGS sequence"/>
</dbReference>
<dbReference type="EMBL" id="VOSC01000012">
    <property type="protein sequence ID" value="TXE12892.1"/>
    <property type="molecule type" value="Genomic_DNA"/>
</dbReference>
<dbReference type="AlphaFoldDB" id="A0A5C7B4S3"/>
<organism evidence="8 9">
    <name type="scientific">Seonamhaeicola algicola</name>
    <dbReference type="NCBI Taxonomy" id="1719036"/>
    <lineage>
        <taxon>Bacteria</taxon>
        <taxon>Pseudomonadati</taxon>
        <taxon>Bacteroidota</taxon>
        <taxon>Flavobacteriia</taxon>
        <taxon>Flavobacteriales</taxon>
        <taxon>Flavobacteriaceae</taxon>
    </lineage>
</organism>
<dbReference type="InterPro" id="IPR011990">
    <property type="entry name" value="TPR-like_helical_dom_sf"/>
</dbReference>
<comment type="caution">
    <text evidence="8">The sequence shown here is derived from an EMBL/GenBank/DDBJ whole genome shotgun (WGS) entry which is preliminary data.</text>
</comment>
<evidence type="ECO:0000256" key="5">
    <source>
        <dbReference type="ARBA" id="ARBA00023237"/>
    </source>
</evidence>
<evidence type="ECO:0000259" key="7">
    <source>
        <dbReference type="Pfam" id="PF14322"/>
    </source>
</evidence>
<dbReference type="InterPro" id="IPR033985">
    <property type="entry name" value="SusD-like_N"/>
</dbReference>
<name>A0A5C7B4S3_9FLAO</name>
<comment type="subcellular location">
    <subcellularLocation>
        <location evidence="1">Cell outer membrane</location>
    </subcellularLocation>
</comment>
<sequence length="514" mass="57518">MNTKYIYKILFLSYVIAFTSCSEEFLDKQPGDAISSGTFWKTEADAQMALTGVYSNLQTNFYSTLTLSKWNGGPQIQQGWDELTDNAYGARDNGFRDILTGVLNPDGQAQRAIKGLYGVSYVGINGCNEFLDKIDNVAVSESLINQWKGEALFIRAYFYYYLAVTYGDVPIRTEASTVENQFTAKSPQSEVFAQILDDLDTAIDYLPSANYDGHVKKEAALALKAKVLLYTKDYTNAAIAAKAVIDGGNYSLSSKYDDIFLEAGQTDNPEIIFSIKMTNTPGESALWSTQIMIGFWGNIHPTVNLVNAYECTDGLPITSSPLYDPNAPMENRDPRLNATVFEGNWNPLVEIKSVTGYTFIKGINPTTISTLTQPLNDGTDFVHLRYADVLLMYAEAKIEANDIDQSVLDAINMVRARAYGVDYTDTTNYPALTVLNQATLRDKVRNERRVEFPLENSRYFDLKRWGIAEQVLNGFDGDPVSQRVFLPKHYKWPLPQDALNKNPELVQNPDYAND</sequence>
<evidence type="ECO:0000313" key="8">
    <source>
        <dbReference type="EMBL" id="TXE12892.1"/>
    </source>
</evidence>
<evidence type="ECO:0000256" key="2">
    <source>
        <dbReference type="ARBA" id="ARBA00006275"/>
    </source>
</evidence>
<dbReference type="Pfam" id="PF07980">
    <property type="entry name" value="SusD_RagB"/>
    <property type="match status" value="1"/>
</dbReference>
<dbReference type="OrthoDB" id="5694214at2"/>
<keyword evidence="4" id="KW-0472">Membrane</keyword>
<dbReference type="Gene3D" id="1.25.40.390">
    <property type="match status" value="1"/>
</dbReference>
<keyword evidence="5" id="KW-0998">Cell outer membrane</keyword>
<dbReference type="RefSeq" id="WP_147131674.1">
    <property type="nucleotide sequence ID" value="NZ_VOSC01000012.1"/>
</dbReference>
<dbReference type="PROSITE" id="PS51257">
    <property type="entry name" value="PROKAR_LIPOPROTEIN"/>
    <property type="match status" value="1"/>
</dbReference>
<dbReference type="Pfam" id="PF14322">
    <property type="entry name" value="SusD-like_3"/>
    <property type="match status" value="1"/>
</dbReference>